<dbReference type="Gene3D" id="6.20.210.20">
    <property type="entry name" value="THAP domain"/>
    <property type="match status" value="1"/>
</dbReference>
<keyword evidence="6" id="KW-0805">Transcription regulation</keyword>
<gene>
    <name evidence="10" type="ORF">J4Q44_G00204910</name>
</gene>
<evidence type="ECO:0000313" key="11">
    <source>
        <dbReference type="Proteomes" id="UP001356427"/>
    </source>
</evidence>
<feature type="coiled-coil region" evidence="7">
    <location>
        <begin position="150"/>
        <end position="177"/>
    </location>
</feature>
<dbReference type="PANTHER" id="PTHR46600:SF7">
    <property type="entry name" value="SI:DKEY-228B2.6-RELATED"/>
    <property type="match status" value="1"/>
</dbReference>
<keyword evidence="3" id="KW-0862">Zinc</keyword>
<dbReference type="Proteomes" id="UP001356427">
    <property type="component" value="Unassembled WGS sequence"/>
</dbReference>
<keyword evidence="11" id="KW-1185">Reference proteome</keyword>
<dbReference type="GO" id="GO:0006357">
    <property type="term" value="P:regulation of transcription by RNA polymerase II"/>
    <property type="evidence" value="ECO:0007669"/>
    <property type="project" value="TreeGrafter"/>
</dbReference>
<organism evidence="10 11">
    <name type="scientific">Coregonus suidteri</name>
    <dbReference type="NCBI Taxonomy" id="861788"/>
    <lineage>
        <taxon>Eukaryota</taxon>
        <taxon>Metazoa</taxon>
        <taxon>Chordata</taxon>
        <taxon>Craniata</taxon>
        <taxon>Vertebrata</taxon>
        <taxon>Euteleostomi</taxon>
        <taxon>Actinopterygii</taxon>
        <taxon>Neopterygii</taxon>
        <taxon>Teleostei</taxon>
        <taxon>Protacanthopterygii</taxon>
        <taxon>Salmoniformes</taxon>
        <taxon>Salmonidae</taxon>
        <taxon>Coregoninae</taxon>
        <taxon>Coregonus</taxon>
    </lineage>
</organism>
<keyword evidence="6" id="KW-0804">Transcription</keyword>
<keyword evidence="2 5" id="KW-0863">Zinc-finger</keyword>
<keyword evidence="1" id="KW-0479">Metal-binding</keyword>
<comment type="similarity">
    <text evidence="6">Belongs to the THAP1 family.</text>
</comment>
<dbReference type="InterPro" id="IPR006612">
    <property type="entry name" value="THAP_Znf"/>
</dbReference>
<keyword evidence="6" id="KW-0539">Nucleus</keyword>
<dbReference type="GO" id="GO:0001935">
    <property type="term" value="P:endothelial cell proliferation"/>
    <property type="evidence" value="ECO:0007669"/>
    <property type="project" value="UniProtKB-UniRule"/>
</dbReference>
<feature type="domain" description="THAP-type" evidence="9">
    <location>
        <begin position="18"/>
        <end position="100"/>
    </location>
</feature>
<evidence type="ECO:0000256" key="4">
    <source>
        <dbReference type="ARBA" id="ARBA00023125"/>
    </source>
</evidence>
<dbReference type="InterPro" id="IPR038441">
    <property type="entry name" value="THAP_Znf_sf"/>
</dbReference>
<dbReference type="InterPro" id="IPR026516">
    <property type="entry name" value="THAP1/10"/>
</dbReference>
<evidence type="ECO:0000256" key="6">
    <source>
        <dbReference type="RuleBase" id="RU369073"/>
    </source>
</evidence>
<evidence type="ECO:0000256" key="3">
    <source>
        <dbReference type="ARBA" id="ARBA00022833"/>
    </source>
</evidence>
<dbReference type="GO" id="GO:0008270">
    <property type="term" value="F:zinc ion binding"/>
    <property type="evidence" value="ECO:0007669"/>
    <property type="project" value="UniProtKB-KW"/>
</dbReference>
<reference evidence="10 11" key="1">
    <citation type="submission" date="2021-04" db="EMBL/GenBank/DDBJ databases">
        <authorList>
            <person name="De Guttry C."/>
            <person name="Zahm M."/>
            <person name="Klopp C."/>
            <person name="Cabau C."/>
            <person name="Louis A."/>
            <person name="Berthelot C."/>
            <person name="Parey E."/>
            <person name="Roest Crollius H."/>
            <person name="Montfort J."/>
            <person name="Robinson-Rechavi M."/>
            <person name="Bucao C."/>
            <person name="Bouchez O."/>
            <person name="Gislard M."/>
            <person name="Lluch J."/>
            <person name="Milhes M."/>
            <person name="Lampietro C."/>
            <person name="Lopez Roques C."/>
            <person name="Donnadieu C."/>
            <person name="Braasch I."/>
            <person name="Desvignes T."/>
            <person name="Postlethwait J."/>
            <person name="Bobe J."/>
            <person name="Wedekind C."/>
            <person name="Guiguen Y."/>
        </authorList>
    </citation>
    <scope>NUCLEOTIDE SEQUENCE [LARGE SCALE GENOMIC DNA]</scope>
    <source>
        <strain evidence="10">Cs_M1</strain>
        <tissue evidence="10">Blood</tissue>
    </source>
</reference>
<accession>A0AAN8LBH7</accession>
<dbReference type="SMART" id="SM00692">
    <property type="entry name" value="DM3"/>
    <property type="match status" value="1"/>
</dbReference>
<dbReference type="SUPFAM" id="SSF57716">
    <property type="entry name" value="Glucocorticoid receptor-like (DNA-binding domain)"/>
    <property type="match status" value="1"/>
</dbReference>
<dbReference type="GO" id="GO:0005654">
    <property type="term" value="C:nucleoplasm"/>
    <property type="evidence" value="ECO:0007669"/>
    <property type="project" value="UniProtKB-SubCell"/>
</dbReference>
<evidence type="ECO:0000313" key="10">
    <source>
        <dbReference type="EMBL" id="KAK6309028.1"/>
    </source>
</evidence>
<dbReference type="GO" id="GO:0003700">
    <property type="term" value="F:DNA-binding transcription factor activity"/>
    <property type="evidence" value="ECO:0007669"/>
    <property type="project" value="UniProtKB-UniRule"/>
</dbReference>
<dbReference type="EMBL" id="JAGTTL010000018">
    <property type="protein sequence ID" value="KAK6309028.1"/>
    <property type="molecule type" value="Genomic_DNA"/>
</dbReference>
<dbReference type="PANTHER" id="PTHR46600">
    <property type="entry name" value="THAP DOMAIN-CONTAINING"/>
    <property type="match status" value="1"/>
</dbReference>
<feature type="region of interest" description="Disordered" evidence="8">
    <location>
        <begin position="206"/>
        <end position="227"/>
    </location>
</feature>
<comment type="caution">
    <text evidence="10">The sequence shown here is derived from an EMBL/GenBank/DDBJ whole genome shotgun (WGS) entry which is preliminary data.</text>
</comment>
<evidence type="ECO:0000256" key="7">
    <source>
        <dbReference type="SAM" id="Coils"/>
    </source>
</evidence>
<keyword evidence="4 5" id="KW-0238">DNA-binding</keyword>
<evidence type="ECO:0000256" key="8">
    <source>
        <dbReference type="SAM" id="MobiDB-lite"/>
    </source>
</evidence>
<keyword evidence="6 7" id="KW-0175">Coiled coil</keyword>
<comment type="function">
    <text evidence="6">DNA-binding transcription regulator that regulates endothelial cell proliferation and G1/S cell-cycle progression. Specifically binds the 5'-[AT]NTNN[GT]GGCA[AGT]-3' core DNA sequence and acts by modulating expression of pRB-E2F cell-cycle target genes.</text>
</comment>
<feature type="compositionally biased region" description="Basic and acidic residues" evidence="8">
    <location>
        <begin position="214"/>
        <end position="227"/>
    </location>
</feature>
<comment type="subcellular location">
    <subcellularLocation>
        <location evidence="6">Nucleus</location>
        <location evidence="6">Nucleoplasm</location>
    </subcellularLocation>
</comment>
<dbReference type="AlphaFoldDB" id="A0AAN8LBH7"/>
<dbReference type="PROSITE" id="PS50950">
    <property type="entry name" value="ZF_THAP"/>
    <property type="match status" value="1"/>
</dbReference>
<proteinExistence type="inferred from homology"/>
<name>A0AAN8LBH7_9TELE</name>
<keyword evidence="6" id="KW-0131">Cell cycle</keyword>
<evidence type="ECO:0000256" key="5">
    <source>
        <dbReference type="PROSITE-ProRule" id="PRU00309"/>
    </source>
</evidence>
<dbReference type="SMART" id="SM00980">
    <property type="entry name" value="THAP"/>
    <property type="match status" value="1"/>
</dbReference>
<dbReference type="GO" id="GO:0000978">
    <property type="term" value="F:RNA polymerase II cis-regulatory region sequence-specific DNA binding"/>
    <property type="evidence" value="ECO:0007669"/>
    <property type="project" value="TreeGrafter"/>
</dbReference>
<evidence type="ECO:0000256" key="1">
    <source>
        <dbReference type="ARBA" id="ARBA00022723"/>
    </source>
</evidence>
<evidence type="ECO:0000256" key="2">
    <source>
        <dbReference type="ARBA" id="ARBA00022771"/>
    </source>
</evidence>
<protein>
    <recommendedName>
        <fullName evidence="6">THAP domain-containing protein 1</fullName>
    </recommendedName>
</protein>
<sequence>MTCKLTKVSFQKRDDSSSSHHCCVPQCTVSARCNYSVRFFFTFPKDSELHKRWVINIRRVNFLKTNTRVCSRHFLSEDVIEPPTPAGRRRLKKGAVPVLFQWNNFSVPAPRPGVWERTERPNTETMNNPSVELDCPPDHDYCNITEPAALDMSLDHNEELSVEIARLRNQIEEITISSKFCLERFAGSDDDIRFFTSWPKRSRKLGKHCRRNRERGNGRLTERGVRH</sequence>
<dbReference type="Pfam" id="PF05485">
    <property type="entry name" value="THAP"/>
    <property type="match status" value="1"/>
</dbReference>
<evidence type="ECO:0000259" key="9">
    <source>
        <dbReference type="PROSITE" id="PS50950"/>
    </source>
</evidence>